<keyword evidence="5" id="KW-1185">Reference proteome</keyword>
<dbReference type="InterPro" id="IPR050486">
    <property type="entry name" value="Mannose-1P_guanyltransferase"/>
</dbReference>
<proteinExistence type="inferred from homology"/>
<reference evidence="4 5" key="1">
    <citation type="submission" date="2014-12" db="EMBL/GenBank/DDBJ databases">
        <title>Frankia sp. BMG5.1 draft genome.</title>
        <authorList>
            <person name="Gtari M."/>
            <person name="Ghodhbane-Gtari F."/>
            <person name="Nouioui I."/>
            <person name="Ktari A."/>
            <person name="Hezbri K."/>
            <person name="Mimouni W."/>
            <person name="Sbissi I."/>
            <person name="Ayari A."/>
            <person name="Yamanaka T."/>
            <person name="Normand P."/>
            <person name="Tisa L.S."/>
            <person name="Boudabous A."/>
        </authorList>
    </citation>
    <scope>NUCLEOTIDE SEQUENCE [LARGE SCALE GENOMIC DNA]</scope>
    <source>
        <strain evidence="4 5">BMG5.1</strain>
    </source>
</reference>
<dbReference type="Proteomes" id="UP000035425">
    <property type="component" value="Unassembled WGS sequence"/>
</dbReference>
<organism evidence="4 5">
    <name type="scientific">Protofrankia coriariae</name>
    <dbReference type="NCBI Taxonomy" id="1562887"/>
    <lineage>
        <taxon>Bacteria</taxon>
        <taxon>Bacillati</taxon>
        <taxon>Actinomycetota</taxon>
        <taxon>Actinomycetes</taxon>
        <taxon>Frankiales</taxon>
        <taxon>Frankiaceae</taxon>
        <taxon>Protofrankia</taxon>
    </lineage>
</organism>
<evidence type="ECO:0000259" key="2">
    <source>
        <dbReference type="Pfam" id="PF00483"/>
    </source>
</evidence>
<gene>
    <name evidence="4" type="ORF">FrCorBMG51_07285</name>
</gene>
<dbReference type="PROSITE" id="PS00101">
    <property type="entry name" value="HEXAPEP_TRANSFERASES"/>
    <property type="match status" value="1"/>
</dbReference>
<comment type="similarity">
    <text evidence="1">Belongs to the transferase hexapeptide repeat family.</text>
</comment>
<dbReference type="PANTHER" id="PTHR22572">
    <property type="entry name" value="SUGAR-1-PHOSPHATE GUANYL TRANSFERASE"/>
    <property type="match status" value="1"/>
</dbReference>
<evidence type="ECO:0000259" key="3">
    <source>
        <dbReference type="Pfam" id="PF25087"/>
    </source>
</evidence>
<evidence type="ECO:0000313" key="4">
    <source>
        <dbReference type="EMBL" id="KLL12055.1"/>
    </source>
</evidence>
<dbReference type="EMBL" id="JWIO01000008">
    <property type="protein sequence ID" value="KLL12055.1"/>
    <property type="molecule type" value="Genomic_DNA"/>
</dbReference>
<dbReference type="Gene3D" id="3.90.550.10">
    <property type="entry name" value="Spore Coat Polysaccharide Biosynthesis Protein SpsA, Chain A"/>
    <property type="match status" value="1"/>
</dbReference>
<evidence type="ECO:0000313" key="5">
    <source>
        <dbReference type="Proteomes" id="UP000035425"/>
    </source>
</evidence>
<dbReference type="InterPro" id="IPR018357">
    <property type="entry name" value="Hexapep_transf_CS"/>
</dbReference>
<name>A0ABR5F5Q1_9ACTN</name>
<comment type="caution">
    <text evidence="4">The sequence shown here is derived from an EMBL/GenBank/DDBJ whole genome shotgun (WGS) entry which is preliminary data.</text>
</comment>
<sequence length="357" mass="36761">MDAVMLVGGQGSRLRPLTMSAPKPMLPVAGVPVTAHMLARARDAGITRVVLATSYRAEVFEEYFGDGSAHGLELEYVTEAEPLGTGGGIRNVASRLRGGPDDPVVVFNGDILSGLDIAALVRRHRQADAAVTLHLTEVDDPRAFGVVSTDADGRVTQFLEKTPDPPTNRINAGCYVFRRSVIDSIPVGRPVSVERETFPGLLDAGFLVVGYIDSTYWLDLGTPDAFVRGSRDLVTGRIASSALPGPVGDWLVLPGASVAVDAKIGGGAVVGVGAVVGAGATVDGAVLFDGAVIGEGATVRTSVVGAGAVVGNRVSLDGVVIGDRARIGAGNELRAGARVFPDAVLTAGAIRFSSDRV</sequence>
<feature type="domain" description="Nucleotidyl transferase" evidence="2">
    <location>
        <begin position="3"/>
        <end position="233"/>
    </location>
</feature>
<feature type="domain" description="Mannose-1-phosphate guanyltransferase C-terminal" evidence="3">
    <location>
        <begin position="248"/>
        <end position="331"/>
    </location>
</feature>
<dbReference type="Gene3D" id="2.160.10.10">
    <property type="entry name" value="Hexapeptide repeat proteins"/>
    <property type="match status" value="1"/>
</dbReference>
<dbReference type="RefSeq" id="WP_047222320.1">
    <property type="nucleotide sequence ID" value="NZ_JWIO01000008.1"/>
</dbReference>
<dbReference type="InterPro" id="IPR029044">
    <property type="entry name" value="Nucleotide-diphossugar_trans"/>
</dbReference>
<protein>
    <submittedName>
        <fullName evidence="4">GDP-mannose pyrophosphorylase</fullName>
    </submittedName>
</protein>
<dbReference type="Pfam" id="PF00483">
    <property type="entry name" value="NTP_transferase"/>
    <property type="match status" value="1"/>
</dbReference>
<accession>A0ABR5F5Q1</accession>
<dbReference type="SUPFAM" id="SSF53448">
    <property type="entry name" value="Nucleotide-diphospho-sugar transferases"/>
    <property type="match status" value="1"/>
</dbReference>
<evidence type="ECO:0000256" key="1">
    <source>
        <dbReference type="ARBA" id="ARBA00007274"/>
    </source>
</evidence>
<dbReference type="InterPro" id="IPR056729">
    <property type="entry name" value="GMPPB_C"/>
</dbReference>
<dbReference type="InterPro" id="IPR005835">
    <property type="entry name" value="NTP_transferase_dom"/>
</dbReference>
<dbReference type="Pfam" id="PF25087">
    <property type="entry name" value="GMPPB_C"/>
    <property type="match status" value="1"/>
</dbReference>
<dbReference type="CDD" id="cd04181">
    <property type="entry name" value="NTP_transferase"/>
    <property type="match status" value="1"/>
</dbReference>